<sequence>MSDTLTEDQIHEFREAFSLFDKDGDGMITTQELGIVMKSLGQKPTDNDLKDMINEVDIDGNGTIDFAEFLTMMANKMKDGDQEEELREAFRVFDKDGNGQISAAELRHVMANLGEKLTDEEVDEMIKEADMDGDGQVNYEEAMMLMNTICKRDHMEVRMFMYSVREII</sequence>
<dbReference type="Proteomes" id="UP001164746">
    <property type="component" value="Chromosome 11"/>
</dbReference>
<dbReference type="SMART" id="SM00054">
    <property type="entry name" value="EFh"/>
    <property type="match status" value="4"/>
</dbReference>
<name>A0ABY7FD20_MYAAR</name>
<dbReference type="PANTHER" id="PTHR23048:SF0">
    <property type="entry name" value="CALMODULIN LIKE 3"/>
    <property type="match status" value="1"/>
</dbReference>
<dbReference type="Pfam" id="PF13499">
    <property type="entry name" value="EF-hand_7"/>
    <property type="match status" value="2"/>
</dbReference>
<feature type="domain" description="EF-hand" evidence="3">
    <location>
        <begin position="12"/>
        <end position="40"/>
    </location>
</feature>
<feature type="domain" description="EF-hand" evidence="3">
    <location>
        <begin position="85"/>
        <end position="113"/>
    </location>
</feature>
<evidence type="ECO:0000256" key="2">
    <source>
        <dbReference type="ARBA" id="ARBA00022837"/>
    </source>
</evidence>
<gene>
    <name evidence="4" type="ORF">MAR_001881</name>
</gene>
<keyword evidence="1" id="KW-0677">Repeat</keyword>
<dbReference type="InterPro" id="IPR050230">
    <property type="entry name" value="CALM/Myosin/TropC-like"/>
</dbReference>
<keyword evidence="5" id="KW-1185">Reference proteome</keyword>
<protein>
    <submittedName>
        <fullName evidence="4">CALM-like protein</fullName>
    </submittedName>
</protein>
<dbReference type="CDD" id="cd00051">
    <property type="entry name" value="EFh"/>
    <property type="match status" value="2"/>
</dbReference>
<dbReference type="PROSITE" id="PS00018">
    <property type="entry name" value="EF_HAND_1"/>
    <property type="match status" value="3"/>
</dbReference>
<organism evidence="4 5">
    <name type="scientific">Mya arenaria</name>
    <name type="common">Soft-shell clam</name>
    <dbReference type="NCBI Taxonomy" id="6604"/>
    <lineage>
        <taxon>Eukaryota</taxon>
        <taxon>Metazoa</taxon>
        <taxon>Spiralia</taxon>
        <taxon>Lophotrochozoa</taxon>
        <taxon>Mollusca</taxon>
        <taxon>Bivalvia</taxon>
        <taxon>Autobranchia</taxon>
        <taxon>Heteroconchia</taxon>
        <taxon>Euheterodonta</taxon>
        <taxon>Imparidentia</taxon>
        <taxon>Neoheterodontei</taxon>
        <taxon>Myida</taxon>
        <taxon>Myoidea</taxon>
        <taxon>Myidae</taxon>
        <taxon>Mya</taxon>
    </lineage>
</organism>
<dbReference type="SUPFAM" id="SSF47473">
    <property type="entry name" value="EF-hand"/>
    <property type="match status" value="1"/>
</dbReference>
<reference evidence="4" key="1">
    <citation type="submission" date="2022-11" db="EMBL/GenBank/DDBJ databases">
        <title>Centuries of genome instability and evolution in soft-shell clam transmissible cancer (bioRxiv).</title>
        <authorList>
            <person name="Hart S.F.M."/>
            <person name="Yonemitsu M.A."/>
            <person name="Giersch R.M."/>
            <person name="Beal B.F."/>
            <person name="Arriagada G."/>
            <person name="Davis B.W."/>
            <person name="Ostrander E.A."/>
            <person name="Goff S.P."/>
            <person name="Metzger M.J."/>
        </authorList>
    </citation>
    <scope>NUCLEOTIDE SEQUENCE</scope>
    <source>
        <strain evidence="4">MELC-2E11</strain>
        <tissue evidence="4">Siphon/mantle</tissue>
    </source>
</reference>
<dbReference type="InterPro" id="IPR018247">
    <property type="entry name" value="EF_Hand_1_Ca_BS"/>
</dbReference>
<dbReference type="InterPro" id="IPR011992">
    <property type="entry name" value="EF-hand-dom_pair"/>
</dbReference>
<evidence type="ECO:0000256" key="1">
    <source>
        <dbReference type="ARBA" id="ARBA00022737"/>
    </source>
</evidence>
<proteinExistence type="predicted"/>
<dbReference type="InterPro" id="IPR002048">
    <property type="entry name" value="EF_hand_dom"/>
</dbReference>
<feature type="domain" description="EF-hand" evidence="3">
    <location>
        <begin position="121"/>
        <end position="149"/>
    </location>
</feature>
<feature type="domain" description="EF-hand" evidence="3">
    <location>
        <begin position="48"/>
        <end position="76"/>
    </location>
</feature>
<evidence type="ECO:0000313" key="5">
    <source>
        <dbReference type="Proteomes" id="UP001164746"/>
    </source>
</evidence>
<evidence type="ECO:0000313" key="4">
    <source>
        <dbReference type="EMBL" id="WAR20043.1"/>
    </source>
</evidence>
<dbReference type="EMBL" id="CP111022">
    <property type="protein sequence ID" value="WAR20043.1"/>
    <property type="molecule type" value="Genomic_DNA"/>
</dbReference>
<keyword evidence="2" id="KW-0106">Calcium</keyword>
<evidence type="ECO:0000259" key="3">
    <source>
        <dbReference type="SMART" id="SM00054"/>
    </source>
</evidence>
<accession>A0ABY7FD20</accession>
<dbReference type="Gene3D" id="1.10.238.10">
    <property type="entry name" value="EF-hand"/>
    <property type="match status" value="3"/>
</dbReference>
<dbReference type="PANTHER" id="PTHR23048">
    <property type="entry name" value="MYOSIN LIGHT CHAIN 1, 3"/>
    <property type="match status" value="1"/>
</dbReference>